<organism evidence="1 2">
    <name type="scientific">[Clostridium] hylemonae DSM 15053</name>
    <dbReference type="NCBI Taxonomy" id="553973"/>
    <lineage>
        <taxon>Bacteria</taxon>
        <taxon>Bacillati</taxon>
        <taxon>Bacillota</taxon>
        <taxon>Clostridia</taxon>
        <taxon>Lachnospirales</taxon>
        <taxon>Lachnospiraceae</taxon>
    </lineage>
</organism>
<dbReference type="HOGENOM" id="CLU_2804852_0_0_9"/>
<dbReference type="STRING" id="553973.CLOHYLEM_05178"/>
<reference evidence="1" key="2">
    <citation type="submission" date="2013-06" db="EMBL/GenBank/DDBJ databases">
        <title>Draft genome sequence of Clostridium hylemonae (DSM 15053).</title>
        <authorList>
            <person name="Sudarsanam P."/>
            <person name="Ley R."/>
            <person name="Guruge J."/>
            <person name="Turnbaugh P.J."/>
            <person name="Mahowald M."/>
            <person name="Liep D."/>
            <person name="Gordon J."/>
        </authorList>
    </citation>
    <scope>NUCLEOTIDE SEQUENCE</scope>
    <source>
        <strain evidence="1">DSM 15053</strain>
    </source>
</reference>
<name>C0BZD8_9FIRM</name>
<protein>
    <submittedName>
        <fullName evidence="1">Uncharacterized protein</fullName>
    </submittedName>
</protein>
<gene>
    <name evidence="1" type="ORF">CLOHYLEM_05178</name>
</gene>
<dbReference type="RefSeq" id="WP_006442515.1">
    <property type="nucleotide sequence ID" value="NZ_CP036524.1"/>
</dbReference>
<sequence length="67" mass="7717">MEEHLRIKSEPFLQVCAGDDGRIYLTAAGEEAQLYFYALGMKVQSEKTNERYRKPQLPDIIILICLV</sequence>
<accession>C0BZD8</accession>
<dbReference type="EMBL" id="ABYI02000019">
    <property type="protein sequence ID" value="EEG74516.1"/>
    <property type="molecule type" value="Genomic_DNA"/>
</dbReference>
<evidence type="ECO:0000313" key="1">
    <source>
        <dbReference type="EMBL" id="EEG74516.1"/>
    </source>
</evidence>
<evidence type="ECO:0000313" key="2">
    <source>
        <dbReference type="Proteomes" id="UP000004893"/>
    </source>
</evidence>
<dbReference type="Proteomes" id="UP000004893">
    <property type="component" value="Unassembled WGS sequence"/>
</dbReference>
<keyword evidence="2" id="KW-1185">Reference proteome</keyword>
<comment type="caution">
    <text evidence="1">The sequence shown here is derived from an EMBL/GenBank/DDBJ whole genome shotgun (WGS) entry which is preliminary data.</text>
</comment>
<reference evidence="1" key="1">
    <citation type="submission" date="2009-02" db="EMBL/GenBank/DDBJ databases">
        <authorList>
            <person name="Fulton L."/>
            <person name="Clifton S."/>
            <person name="Fulton B."/>
            <person name="Xu J."/>
            <person name="Minx P."/>
            <person name="Pepin K.H."/>
            <person name="Johnson M."/>
            <person name="Bhonagiri V."/>
            <person name="Nash W.E."/>
            <person name="Mardis E.R."/>
            <person name="Wilson R.K."/>
        </authorList>
    </citation>
    <scope>NUCLEOTIDE SEQUENCE [LARGE SCALE GENOMIC DNA]</scope>
    <source>
        <strain evidence="1">DSM 15053</strain>
    </source>
</reference>
<proteinExistence type="predicted"/>
<dbReference type="AlphaFoldDB" id="C0BZD8"/>